<feature type="compositionally biased region" description="Polar residues" evidence="1">
    <location>
        <begin position="245"/>
        <end position="257"/>
    </location>
</feature>
<feature type="region of interest" description="Disordered" evidence="1">
    <location>
        <begin position="245"/>
        <end position="273"/>
    </location>
</feature>
<feature type="signal peptide" evidence="2">
    <location>
        <begin position="1"/>
        <end position="20"/>
    </location>
</feature>
<evidence type="ECO:0000313" key="3">
    <source>
        <dbReference type="EMBL" id="KAK9169981.1"/>
    </source>
</evidence>
<sequence length="273" mass="29157">MSRDHVLALSHLLEAASAAATPTPTSSIAPSLPSFNNLAHKVITYLRNSSIPVLHGLSNSKFARAKAEFDFSFPPDLRVVLSAGLLVSPGFPDWRAPTSSRLQLHASLDLPIETRSSHTLWPDLNRRKGEAGRKGGGGWPTVDDDAALSMVGAHYVISVDGGGGDIFGEGIDTSSVGEKGRLVVGKSGLEECTKGIRTPMILPNKGMKICTLKVNPIVDYAFQMADQLIAFLSCAEHTYQSTTATISKSKGGTTSNGDVFHYGQKEKRPLGER</sequence>
<evidence type="ECO:0000313" key="4">
    <source>
        <dbReference type="Proteomes" id="UP001420932"/>
    </source>
</evidence>
<name>A0AAP0LFA7_9MAGN</name>
<evidence type="ECO:0000256" key="2">
    <source>
        <dbReference type="SAM" id="SignalP"/>
    </source>
</evidence>
<keyword evidence="2" id="KW-0732">Signal</keyword>
<accession>A0AAP0LFA7</accession>
<evidence type="ECO:0000256" key="1">
    <source>
        <dbReference type="SAM" id="MobiDB-lite"/>
    </source>
</evidence>
<comment type="caution">
    <text evidence="3">The sequence shown here is derived from an EMBL/GenBank/DDBJ whole genome shotgun (WGS) entry which is preliminary data.</text>
</comment>
<organism evidence="3 4">
    <name type="scientific">Stephania yunnanensis</name>
    <dbReference type="NCBI Taxonomy" id="152371"/>
    <lineage>
        <taxon>Eukaryota</taxon>
        <taxon>Viridiplantae</taxon>
        <taxon>Streptophyta</taxon>
        <taxon>Embryophyta</taxon>
        <taxon>Tracheophyta</taxon>
        <taxon>Spermatophyta</taxon>
        <taxon>Magnoliopsida</taxon>
        <taxon>Ranunculales</taxon>
        <taxon>Menispermaceae</taxon>
        <taxon>Menispermoideae</taxon>
        <taxon>Cissampelideae</taxon>
        <taxon>Stephania</taxon>
    </lineage>
</organism>
<feature type="compositionally biased region" description="Basic and acidic residues" evidence="1">
    <location>
        <begin position="263"/>
        <end position="273"/>
    </location>
</feature>
<dbReference type="PANTHER" id="PTHR32011:SF2">
    <property type="entry name" value="OS08G0472400 PROTEIN"/>
    <property type="match status" value="1"/>
</dbReference>
<protein>
    <submittedName>
        <fullName evidence="3">Uncharacterized protein</fullName>
    </submittedName>
</protein>
<gene>
    <name evidence="3" type="ORF">Syun_002121</name>
</gene>
<keyword evidence="4" id="KW-1185">Reference proteome</keyword>
<proteinExistence type="predicted"/>
<feature type="chain" id="PRO_5042961918" evidence="2">
    <location>
        <begin position="21"/>
        <end position="273"/>
    </location>
</feature>
<dbReference type="EMBL" id="JBBNAF010000001">
    <property type="protein sequence ID" value="KAK9169981.1"/>
    <property type="molecule type" value="Genomic_DNA"/>
</dbReference>
<dbReference type="PANTHER" id="PTHR32011">
    <property type="entry name" value="OS08G0472400 PROTEIN"/>
    <property type="match status" value="1"/>
</dbReference>
<dbReference type="AlphaFoldDB" id="A0AAP0LFA7"/>
<reference evidence="3 4" key="1">
    <citation type="submission" date="2024-01" db="EMBL/GenBank/DDBJ databases">
        <title>Genome assemblies of Stephania.</title>
        <authorList>
            <person name="Yang L."/>
        </authorList>
    </citation>
    <scope>NUCLEOTIDE SEQUENCE [LARGE SCALE GENOMIC DNA]</scope>
    <source>
        <strain evidence="3">YNDBR</strain>
        <tissue evidence="3">Leaf</tissue>
    </source>
</reference>
<dbReference type="Proteomes" id="UP001420932">
    <property type="component" value="Unassembled WGS sequence"/>
</dbReference>